<evidence type="ECO:0000313" key="3">
    <source>
        <dbReference type="Proteomes" id="UP000507470"/>
    </source>
</evidence>
<accession>A0A6J8CH44</accession>
<protein>
    <recommendedName>
        <fullName evidence="4">PID domain-containing protein</fullName>
    </recommendedName>
</protein>
<evidence type="ECO:0008006" key="4">
    <source>
        <dbReference type="Google" id="ProtNLM"/>
    </source>
</evidence>
<feature type="region of interest" description="Disordered" evidence="1">
    <location>
        <begin position="170"/>
        <end position="206"/>
    </location>
</feature>
<name>A0A6J8CH44_MYTCO</name>
<gene>
    <name evidence="2" type="ORF">MCOR_29081</name>
</gene>
<reference evidence="2 3" key="1">
    <citation type="submission" date="2020-06" db="EMBL/GenBank/DDBJ databases">
        <authorList>
            <person name="Li R."/>
            <person name="Bekaert M."/>
        </authorList>
    </citation>
    <scope>NUCLEOTIDE SEQUENCE [LARGE SCALE GENOMIC DNA]</scope>
    <source>
        <strain evidence="3">wild</strain>
    </source>
</reference>
<keyword evidence="3" id="KW-1185">Reference proteome</keyword>
<dbReference type="SUPFAM" id="SSF50729">
    <property type="entry name" value="PH domain-like"/>
    <property type="match status" value="1"/>
</dbReference>
<feature type="region of interest" description="Disordered" evidence="1">
    <location>
        <begin position="277"/>
        <end position="348"/>
    </location>
</feature>
<sequence length="490" mass="56064">MSRFFGKKDKNKDSQKFYVEFLGWIETKGLRGRKYTDPVVENLRRKQVNWHNPPKFTLQVSNQEIKISQDIEEKKKRKIKTVNYPIIPTRDVTYIAQATNPDTGRPDDIVACIYLGYVPRTNKYVHVHVYRFDTAETAAQYVKLLNNIISVNTERTKEIERSLASKGHIHDPRLIESDGYSDPRTDSAADSGASTYSENSFPDMDDIEPDLQSLKEVMAYDNVTDELRQRLNVSKKEGVPILLPPKDYDTISRAKGNLDRVDKRKCLNETIVGVKVQQQRSRNGSDESGIDVSTPSEDSEDKMSEDRDKLHNELDSPISSPPLSARDSYRDVYPPQSARGPGTPRSAHEHRILTRNLSFHSNYSSHSYRSIGSASSNDGSAVIYKGERTSERLDDLPPDYDNEEPVQMRKGGMNWRNTNLNASMPDQRFQRNAFSENLNKSMSSHVLKNEQVYAVVNKKRTLSTNNSQNMYSPRSQVNQVRRVHSMCNYK</sequence>
<organism evidence="2 3">
    <name type="scientific">Mytilus coruscus</name>
    <name type="common">Sea mussel</name>
    <dbReference type="NCBI Taxonomy" id="42192"/>
    <lineage>
        <taxon>Eukaryota</taxon>
        <taxon>Metazoa</taxon>
        <taxon>Spiralia</taxon>
        <taxon>Lophotrochozoa</taxon>
        <taxon>Mollusca</taxon>
        <taxon>Bivalvia</taxon>
        <taxon>Autobranchia</taxon>
        <taxon>Pteriomorphia</taxon>
        <taxon>Mytilida</taxon>
        <taxon>Mytiloidea</taxon>
        <taxon>Mytilidae</taxon>
        <taxon>Mytilinae</taxon>
        <taxon>Mytilus</taxon>
    </lineage>
</organism>
<dbReference type="Gene3D" id="2.30.29.30">
    <property type="entry name" value="Pleckstrin-homology domain (PH domain)/Phosphotyrosine-binding domain (PTB)"/>
    <property type="match status" value="1"/>
</dbReference>
<dbReference type="PANTHER" id="PTHR41148:SF1">
    <property type="entry name" value="LP09875P"/>
    <property type="match status" value="1"/>
</dbReference>
<dbReference type="EMBL" id="CACVKT020005279">
    <property type="protein sequence ID" value="CAC5394324.1"/>
    <property type="molecule type" value="Genomic_DNA"/>
</dbReference>
<dbReference type="AlphaFoldDB" id="A0A6J8CH44"/>
<feature type="compositionally biased region" description="Basic and acidic residues" evidence="1">
    <location>
        <begin position="170"/>
        <end position="187"/>
    </location>
</feature>
<evidence type="ECO:0000313" key="2">
    <source>
        <dbReference type="EMBL" id="CAC5394324.1"/>
    </source>
</evidence>
<dbReference type="OrthoDB" id="9994380at2759"/>
<proteinExistence type="predicted"/>
<dbReference type="Proteomes" id="UP000507470">
    <property type="component" value="Unassembled WGS sequence"/>
</dbReference>
<dbReference type="InterPro" id="IPR011993">
    <property type="entry name" value="PH-like_dom_sf"/>
</dbReference>
<feature type="compositionally biased region" description="Basic and acidic residues" evidence="1">
    <location>
        <begin position="301"/>
        <end position="314"/>
    </location>
</feature>
<evidence type="ECO:0000256" key="1">
    <source>
        <dbReference type="SAM" id="MobiDB-lite"/>
    </source>
</evidence>
<dbReference type="PANTHER" id="PTHR41148">
    <property type="entry name" value="LP09875P"/>
    <property type="match status" value="1"/>
</dbReference>